<dbReference type="Proteomes" id="UP000287033">
    <property type="component" value="Unassembled WGS sequence"/>
</dbReference>
<evidence type="ECO:0000313" key="1">
    <source>
        <dbReference type="EMBL" id="GCC26727.1"/>
    </source>
</evidence>
<organism evidence="1 2">
    <name type="scientific">Chiloscyllium punctatum</name>
    <name type="common">Brownbanded bambooshark</name>
    <name type="synonym">Hemiscyllium punctatum</name>
    <dbReference type="NCBI Taxonomy" id="137246"/>
    <lineage>
        <taxon>Eukaryota</taxon>
        <taxon>Metazoa</taxon>
        <taxon>Chordata</taxon>
        <taxon>Craniata</taxon>
        <taxon>Vertebrata</taxon>
        <taxon>Chondrichthyes</taxon>
        <taxon>Elasmobranchii</taxon>
        <taxon>Galeomorphii</taxon>
        <taxon>Galeoidea</taxon>
        <taxon>Orectolobiformes</taxon>
        <taxon>Hemiscylliidae</taxon>
        <taxon>Chiloscyllium</taxon>
    </lineage>
</organism>
<dbReference type="EMBL" id="BEZZ01000135">
    <property type="protein sequence ID" value="GCC26727.1"/>
    <property type="molecule type" value="Genomic_DNA"/>
</dbReference>
<gene>
    <name evidence="1" type="ORF">chiPu_0005145</name>
</gene>
<evidence type="ECO:0000313" key="2">
    <source>
        <dbReference type="Proteomes" id="UP000287033"/>
    </source>
</evidence>
<comment type="caution">
    <text evidence="1">The sequence shown here is derived from an EMBL/GenBank/DDBJ whole genome shotgun (WGS) entry which is preliminary data.</text>
</comment>
<keyword evidence="2" id="KW-1185">Reference proteome</keyword>
<name>A0A401S8K0_CHIPU</name>
<dbReference type="AlphaFoldDB" id="A0A401S8K0"/>
<sequence length="66" mass="7741">MEWELEKLFPRKIKTGEEMQWEKIMKKLANETKWSSPQYVGRLFKVPISSVKGLIHIFITGAQSDC</sequence>
<protein>
    <submittedName>
        <fullName evidence="1">Uncharacterized protein</fullName>
    </submittedName>
</protein>
<reference evidence="1 2" key="1">
    <citation type="journal article" date="2018" name="Nat. Ecol. Evol.">
        <title>Shark genomes provide insights into elasmobranch evolution and the origin of vertebrates.</title>
        <authorList>
            <person name="Hara Y"/>
            <person name="Yamaguchi K"/>
            <person name="Onimaru K"/>
            <person name="Kadota M"/>
            <person name="Koyanagi M"/>
            <person name="Keeley SD"/>
            <person name="Tatsumi K"/>
            <person name="Tanaka K"/>
            <person name="Motone F"/>
            <person name="Kageyama Y"/>
            <person name="Nozu R"/>
            <person name="Adachi N"/>
            <person name="Nishimura O"/>
            <person name="Nakagawa R"/>
            <person name="Tanegashima C"/>
            <person name="Kiyatake I"/>
            <person name="Matsumoto R"/>
            <person name="Murakumo K"/>
            <person name="Nishida K"/>
            <person name="Terakita A"/>
            <person name="Kuratani S"/>
            <person name="Sato K"/>
            <person name="Hyodo S Kuraku.S."/>
        </authorList>
    </citation>
    <scope>NUCLEOTIDE SEQUENCE [LARGE SCALE GENOMIC DNA]</scope>
</reference>
<proteinExistence type="predicted"/>
<accession>A0A401S8K0</accession>